<keyword evidence="3" id="KW-1185">Reference proteome</keyword>
<dbReference type="EMBL" id="CP120733">
    <property type="protein sequence ID" value="WFD09867.1"/>
    <property type="molecule type" value="Genomic_DNA"/>
</dbReference>
<dbReference type="RefSeq" id="WP_277731821.1">
    <property type="nucleotide sequence ID" value="NZ_CP120733.1"/>
</dbReference>
<name>A0ABY8EEE9_9FIRM</name>
<feature type="domain" description="Calcineurin-like phosphoesterase" evidence="1">
    <location>
        <begin position="29"/>
        <end position="153"/>
    </location>
</feature>
<evidence type="ECO:0000259" key="1">
    <source>
        <dbReference type="Pfam" id="PF00149"/>
    </source>
</evidence>
<dbReference type="InterPro" id="IPR029052">
    <property type="entry name" value="Metallo-depent_PP-like"/>
</dbReference>
<evidence type="ECO:0000313" key="3">
    <source>
        <dbReference type="Proteomes" id="UP001222800"/>
    </source>
</evidence>
<dbReference type="InterPro" id="IPR004843">
    <property type="entry name" value="Calcineurin-like_PHP"/>
</dbReference>
<sequence length="205" mass="24227">MEKLKVILNRSIGRVYVPKHIRNRNEEVILHISDTPYSFFYALKDLIKKINPEYIIHTGDLVDNIKLEFCHYSLYRYSKRLEVLVDILLKSNAKKIYICLGNHDKKETLQDISDKIEIIDISENINIKNAKLRISHYSDEIMKDPQEYNLYGHNLHIKNKIDNEKIYLNGIQSINIIYTETKKVEYLAYPFGIDDERLRKGKIGL</sequence>
<proteinExistence type="predicted"/>
<organism evidence="2 3">
    <name type="scientific">Tepidibacter hydrothermalis</name>
    <dbReference type="NCBI Taxonomy" id="3036126"/>
    <lineage>
        <taxon>Bacteria</taxon>
        <taxon>Bacillati</taxon>
        <taxon>Bacillota</taxon>
        <taxon>Clostridia</taxon>
        <taxon>Peptostreptococcales</taxon>
        <taxon>Peptostreptococcaceae</taxon>
        <taxon>Tepidibacter</taxon>
    </lineage>
</organism>
<dbReference type="Gene3D" id="3.60.21.10">
    <property type="match status" value="1"/>
</dbReference>
<accession>A0ABY8EEE9</accession>
<evidence type="ECO:0000313" key="2">
    <source>
        <dbReference type="EMBL" id="WFD09867.1"/>
    </source>
</evidence>
<gene>
    <name evidence="2" type="ORF">P4S50_15980</name>
</gene>
<protein>
    <submittedName>
        <fullName evidence="2">Metallophosphoesterase</fullName>
    </submittedName>
</protein>
<dbReference type="Proteomes" id="UP001222800">
    <property type="component" value="Chromosome"/>
</dbReference>
<dbReference type="Pfam" id="PF00149">
    <property type="entry name" value="Metallophos"/>
    <property type="match status" value="1"/>
</dbReference>
<dbReference type="SUPFAM" id="SSF56300">
    <property type="entry name" value="Metallo-dependent phosphatases"/>
    <property type="match status" value="1"/>
</dbReference>
<reference evidence="2 3" key="1">
    <citation type="submission" date="2023-03" db="EMBL/GenBank/DDBJ databases">
        <title>Complete genome sequence of Tepidibacter sp. SWIR-1, isolated from a deep-sea hydrothermal vent.</title>
        <authorList>
            <person name="Li X."/>
        </authorList>
    </citation>
    <scope>NUCLEOTIDE SEQUENCE [LARGE SCALE GENOMIC DNA]</scope>
    <source>
        <strain evidence="2 3">SWIR-1</strain>
    </source>
</reference>